<evidence type="ECO:0000313" key="1">
    <source>
        <dbReference type="EMBL" id="MBR8538342.1"/>
    </source>
</evidence>
<sequence length="66" mass="7674">LLKKYLALERAGRCSFRLDFWLLWGNAKGIDCFVLKPDGLILFLLDEKRIQKNQDFSTRSVNLKTG</sequence>
<accession>A0A941F839</accession>
<feature type="non-terminal residue" evidence="1">
    <location>
        <position position="1"/>
    </location>
</feature>
<reference evidence="1" key="1">
    <citation type="journal article" date="2018" name="Int. J. Syst. Evol. Microbiol.">
        <title>Carboxylicivirga sediminis sp. nov., isolated from coastal sediment.</title>
        <authorList>
            <person name="Wang F.Q."/>
            <person name="Ren L.H."/>
            <person name="Zou R.J."/>
            <person name="Sun Y.Z."/>
            <person name="Liu X.J."/>
            <person name="Jiang F."/>
            <person name="Liu L.J."/>
        </authorList>
    </citation>
    <scope>NUCLEOTIDE SEQUENCE</scope>
    <source>
        <strain evidence="1">JR1</strain>
    </source>
</reference>
<proteinExistence type="predicted"/>
<name>A0A941F839_9BACT</name>
<organism evidence="1 2">
    <name type="scientific">Carboxylicivirga sediminis</name>
    <dbReference type="NCBI Taxonomy" id="2006564"/>
    <lineage>
        <taxon>Bacteria</taxon>
        <taxon>Pseudomonadati</taxon>
        <taxon>Bacteroidota</taxon>
        <taxon>Bacteroidia</taxon>
        <taxon>Marinilabiliales</taxon>
        <taxon>Marinilabiliaceae</taxon>
        <taxon>Carboxylicivirga</taxon>
    </lineage>
</organism>
<comment type="caution">
    <text evidence="1">The sequence shown here is derived from an EMBL/GenBank/DDBJ whole genome shotgun (WGS) entry which is preliminary data.</text>
</comment>
<protein>
    <submittedName>
        <fullName evidence="1">Uncharacterized protein</fullName>
    </submittedName>
</protein>
<reference evidence="1" key="2">
    <citation type="submission" date="2021-04" db="EMBL/GenBank/DDBJ databases">
        <authorList>
            <person name="Zhang T."/>
            <person name="Zhang Y."/>
            <person name="Lu D."/>
            <person name="Zuo D."/>
            <person name="Du Z."/>
        </authorList>
    </citation>
    <scope>NUCLEOTIDE SEQUENCE</scope>
    <source>
        <strain evidence="1">JR1</strain>
    </source>
</reference>
<dbReference type="AlphaFoldDB" id="A0A941F839"/>
<dbReference type="RefSeq" id="WP_212193365.1">
    <property type="nucleotide sequence ID" value="NZ_JAGTAR010000066.1"/>
</dbReference>
<evidence type="ECO:0000313" key="2">
    <source>
        <dbReference type="Proteomes" id="UP000679220"/>
    </source>
</evidence>
<gene>
    <name evidence="1" type="ORF">KDU71_22415</name>
</gene>
<keyword evidence="2" id="KW-1185">Reference proteome</keyword>
<dbReference type="Proteomes" id="UP000679220">
    <property type="component" value="Unassembled WGS sequence"/>
</dbReference>
<dbReference type="EMBL" id="JAGTAR010000066">
    <property type="protein sequence ID" value="MBR8538342.1"/>
    <property type="molecule type" value="Genomic_DNA"/>
</dbReference>